<dbReference type="EMBL" id="BRXX01000435">
    <property type="protein sequence ID" value="GMI11931.1"/>
    <property type="molecule type" value="Genomic_DNA"/>
</dbReference>
<name>A0A9W7KUN2_9STRA</name>
<dbReference type="Proteomes" id="UP001165160">
    <property type="component" value="Unassembled WGS sequence"/>
</dbReference>
<feature type="region of interest" description="Disordered" evidence="1">
    <location>
        <begin position="682"/>
        <end position="705"/>
    </location>
</feature>
<feature type="region of interest" description="Disordered" evidence="1">
    <location>
        <begin position="912"/>
        <end position="965"/>
    </location>
</feature>
<feature type="region of interest" description="Disordered" evidence="1">
    <location>
        <begin position="1"/>
        <end position="34"/>
    </location>
</feature>
<gene>
    <name evidence="2" type="ORF">TrVE_jg12542</name>
</gene>
<reference evidence="3" key="1">
    <citation type="journal article" date="2023" name="Commun. Biol.">
        <title>Genome analysis of Parmales, the sister group of diatoms, reveals the evolutionary specialization of diatoms from phago-mixotrophs to photoautotrophs.</title>
        <authorList>
            <person name="Ban H."/>
            <person name="Sato S."/>
            <person name="Yoshikawa S."/>
            <person name="Yamada K."/>
            <person name="Nakamura Y."/>
            <person name="Ichinomiya M."/>
            <person name="Sato N."/>
            <person name="Blanc-Mathieu R."/>
            <person name="Endo H."/>
            <person name="Kuwata A."/>
            <person name="Ogata H."/>
        </authorList>
    </citation>
    <scope>NUCLEOTIDE SEQUENCE [LARGE SCALE GENOMIC DNA]</scope>
    <source>
        <strain evidence="3">NIES 3699</strain>
    </source>
</reference>
<feature type="compositionally biased region" description="Polar residues" evidence="1">
    <location>
        <begin position="953"/>
        <end position="964"/>
    </location>
</feature>
<feature type="region of interest" description="Disordered" evidence="1">
    <location>
        <begin position="206"/>
        <end position="248"/>
    </location>
</feature>
<keyword evidence="3" id="KW-1185">Reference proteome</keyword>
<proteinExistence type="predicted"/>
<organism evidence="2 3">
    <name type="scientific">Triparma verrucosa</name>
    <dbReference type="NCBI Taxonomy" id="1606542"/>
    <lineage>
        <taxon>Eukaryota</taxon>
        <taxon>Sar</taxon>
        <taxon>Stramenopiles</taxon>
        <taxon>Ochrophyta</taxon>
        <taxon>Bolidophyceae</taxon>
        <taxon>Parmales</taxon>
        <taxon>Triparmaceae</taxon>
        <taxon>Triparma</taxon>
    </lineage>
</organism>
<feature type="compositionally biased region" description="Gly residues" evidence="1">
    <location>
        <begin position="649"/>
        <end position="659"/>
    </location>
</feature>
<feature type="region of interest" description="Disordered" evidence="1">
    <location>
        <begin position="575"/>
        <end position="607"/>
    </location>
</feature>
<evidence type="ECO:0000313" key="2">
    <source>
        <dbReference type="EMBL" id="GMI11931.1"/>
    </source>
</evidence>
<evidence type="ECO:0000313" key="3">
    <source>
        <dbReference type="Proteomes" id="UP001165160"/>
    </source>
</evidence>
<feature type="compositionally biased region" description="Low complexity" evidence="1">
    <location>
        <begin position="206"/>
        <end position="227"/>
    </location>
</feature>
<feature type="region of interest" description="Disordered" evidence="1">
    <location>
        <begin position="631"/>
        <end position="670"/>
    </location>
</feature>
<comment type="caution">
    <text evidence="2">The sequence shown here is derived from an EMBL/GenBank/DDBJ whole genome shotgun (WGS) entry which is preliminary data.</text>
</comment>
<feature type="compositionally biased region" description="Low complexity" evidence="1">
    <location>
        <begin position="234"/>
        <end position="244"/>
    </location>
</feature>
<sequence>MPLHPWSTNEDDASLDDSVSPSPTRGELTMGSGGIRGSILTITKQPPQGQQEQFNADPNVKSALTSIFVSAILPNEDSIRDEGRWITLSDHITNIAQTLPFTWFTTRGSHNFKSPQTPDLSRPKTVPPNYNQYAQNSCVSRSSFNRYWYDLASKFLATSSVKDYEEFTTLIQQEYVKSPPTFPLPAEPATELPINLLPKDEIVLTNTNLPGSSTSSTSPPKTPTLTTINDVKISSRPPSRSLSPPSSPDLILRELSSTLDGRTPIRAPSPPMSNIEDENAAEIDAATLSGVSQIQLNVKSMLGPVHRTDPTIEYTKGLNIKGGVGSTKNMKHMEGKVWPPPSVKLLIDKDGSKYNDRADKFACISYDTINRIGNPESSIVGVIRSLVSEEIKMEIHKPLTADKALIVDVGDGTQSLEDYKFTSKGLSIGGSSGKTDDDTIEKTIKAGASRNLRLQAEYEASRTGFKGVKTLKTFLEMADEVDKTKLETGGEPLVGKVQTMARINKKRVDDRMRLMRFRSGVGGRKNVQEYLKDKHNKSLKIMKGATDEAYTAYLSQTASLEDEEYHFAEDKDADARVDEEEGGEAIVAEGPPAPASPDNNNNNNANNNVLDEGSVAGSVTSQVSQPVRPDVYISRTPKGGKTRIVDTAKGGGGSPGGGSYSNNPYMSPTHTMEERRGLDELRTLTGGGISPSKRENAQEDLSLGPSLGIRREKRIMCDHEMCRAKFGKVVEAVFWSQVSGHCFCTYCWEMINSHQPHGVAVNYGEKKEKKNEAADEIERAKQARRDSILNAQLRDYQRDNSVHKDEEILERFADLHNPAKQTVEYLRAKANTKSADVYREVEGVPEGASLVNLSTKDRAYLSSLVPQMTDTRVKLGRSYVHDGSLRTPTLHVSARVTVSYMNEETKRGMVGARKSLSKPSLTAHEASRRRKLAQRSMEKSRRQTVKEEKTGGRKTSTNRFTIKSSAGRGKDPLVLSATSLSATGLKAGSSGYAAPDFMKPLYGISNDIAFNDEDCIVDESLLKSRSTKKKGKVVKVVHGVPVYFRDEIAALDASERRKLKRTNSNL</sequence>
<protein>
    <submittedName>
        <fullName evidence="2">Uncharacterized protein</fullName>
    </submittedName>
</protein>
<feature type="compositionally biased region" description="Basic and acidic residues" evidence="1">
    <location>
        <begin position="936"/>
        <end position="951"/>
    </location>
</feature>
<evidence type="ECO:0000256" key="1">
    <source>
        <dbReference type="SAM" id="MobiDB-lite"/>
    </source>
</evidence>
<accession>A0A9W7KUN2</accession>
<dbReference type="AlphaFoldDB" id="A0A9W7KUN2"/>